<evidence type="ECO:0000256" key="3">
    <source>
        <dbReference type="PROSITE-ProRule" id="PRU00339"/>
    </source>
</evidence>
<accession>A0ABR7QAT5</accession>
<keyword evidence="4" id="KW-0812">Transmembrane</keyword>
<proteinExistence type="predicted"/>
<comment type="caution">
    <text evidence="6">The sequence shown here is derived from an EMBL/GenBank/DDBJ whole genome shotgun (WGS) entry which is preliminary data.</text>
</comment>
<keyword evidence="1" id="KW-0805">Transcription regulation</keyword>
<keyword evidence="4" id="KW-0472">Membrane</keyword>
<dbReference type="RefSeq" id="WP_187562710.1">
    <property type="nucleotide sequence ID" value="NZ_JACGWS010000008.1"/>
</dbReference>
<organism evidence="6 7">
    <name type="scientific">Kordia aestuariivivens</name>
    <dbReference type="NCBI Taxonomy" id="2759037"/>
    <lineage>
        <taxon>Bacteria</taxon>
        <taxon>Pseudomonadati</taxon>
        <taxon>Bacteroidota</taxon>
        <taxon>Flavobacteriia</taxon>
        <taxon>Flavobacteriales</taxon>
        <taxon>Flavobacteriaceae</taxon>
        <taxon>Kordia</taxon>
    </lineage>
</organism>
<dbReference type="PROSITE" id="PS01124">
    <property type="entry name" value="HTH_ARAC_FAMILY_2"/>
    <property type="match status" value="1"/>
</dbReference>
<evidence type="ECO:0000256" key="1">
    <source>
        <dbReference type="ARBA" id="ARBA00023015"/>
    </source>
</evidence>
<dbReference type="Pfam" id="PF12833">
    <property type="entry name" value="HTH_18"/>
    <property type="match status" value="1"/>
</dbReference>
<evidence type="ECO:0000256" key="4">
    <source>
        <dbReference type="SAM" id="Phobius"/>
    </source>
</evidence>
<gene>
    <name evidence="6" type="ORF">H2O64_13360</name>
</gene>
<dbReference type="Gene3D" id="1.25.40.10">
    <property type="entry name" value="Tetratricopeptide repeat domain"/>
    <property type="match status" value="2"/>
</dbReference>
<feature type="transmembrane region" description="Helical" evidence="4">
    <location>
        <begin position="7"/>
        <end position="26"/>
    </location>
</feature>
<reference evidence="6 7" key="1">
    <citation type="submission" date="2020-07" db="EMBL/GenBank/DDBJ databases">
        <title>Description of Kordia aestuariivivens sp. nov., isolated from a tidal flat.</title>
        <authorList>
            <person name="Park S."/>
            <person name="Yoon J.-H."/>
        </authorList>
    </citation>
    <scope>NUCLEOTIDE SEQUENCE [LARGE SCALE GENOMIC DNA]</scope>
    <source>
        <strain evidence="6 7">YSTF-M3</strain>
    </source>
</reference>
<evidence type="ECO:0000259" key="5">
    <source>
        <dbReference type="PROSITE" id="PS01124"/>
    </source>
</evidence>
<feature type="domain" description="HTH araC/xylS-type" evidence="5">
    <location>
        <begin position="455"/>
        <end position="563"/>
    </location>
</feature>
<dbReference type="InterPro" id="IPR009057">
    <property type="entry name" value="Homeodomain-like_sf"/>
</dbReference>
<keyword evidence="3" id="KW-0802">TPR repeat</keyword>
<dbReference type="Gene3D" id="1.10.10.60">
    <property type="entry name" value="Homeodomain-like"/>
    <property type="match status" value="2"/>
</dbReference>
<keyword evidence="2" id="KW-0804">Transcription</keyword>
<dbReference type="SUPFAM" id="SSF48452">
    <property type="entry name" value="TPR-like"/>
    <property type="match status" value="2"/>
</dbReference>
<dbReference type="SMART" id="SM00342">
    <property type="entry name" value="HTH_ARAC"/>
    <property type="match status" value="1"/>
</dbReference>
<dbReference type="Pfam" id="PF13181">
    <property type="entry name" value="TPR_8"/>
    <property type="match status" value="1"/>
</dbReference>
<dbReference type="InterPro" id="IPR019734">
    <property type="entry name" value="TPR_rpt"/>
</dbReference>
<dbReference type="SUPFAM" id="SSF46689">
    <property type="entry name" value="Homeodomain-like"/>
    <property type="match status" value="1"/>
</dbReference>
<dbReference type="EMBL" id="JACGWS010000008">
    <property type="protein sequence ID" value="MBC8755660.1"/>
    <property type="molecule type" value="Genomic_DNA"/>
</dbReference>
<sequence>MKNSTALCLYKYICILFLCVPLFIYAQEQQLELKQFSFHQLDSLFELTKNSDLLKTEMYAQKMLSKAQESNDLDKITIAYYNLSSTYIRQGEKAKFKEAIDKLEYYALKAKDTYMLANCFNFKGNMAYSEGALERAFSHYKKVLELTKNSDDTYMSLVALNNIALIKKELQNPYEALKDVQTALHSYRKENDFYSEISALHLIGELHLDIYKSNSNPLYLDSVKTYIDSGLKKSQQHNDKEGSFLFLSTLGQWYQKTKQYENALSTFQEVLVYFEKNNDRKWTILLHLYLGRLYDELKDYNTVIEILEKANTLIADEDFYFNDAPEIYLLLAKNYSYINDQEKAEVNFEKFKKFSGKIQQDNQKLYAKLHETYDVKILEKKIFQLETKATRNLYTTIFITIFSILFFGYIAIFYYKKNRHNSKKLSEILEKIKKEEAPKFTSTINLTKIEDQEVKRILTALDELEKTEHFLSTSCTLNSVAKEIETNTSYLSKIVNTYKKKSFANYLNEYRINKVLVKLKIEKDYQQYTLKYIAEQFGFSRHETFSRVFKKQTGISPSYYLKKLKNDDL</sequence>
<feature type="transmembrane region" description="Helical" evidence="4">
    <location>
        <begin position="393"/>
        <end position="415"/>
    </location>
</feature>
<name>A0ABR7QAT5_9FLAO</name>
<feature type="repeat" description="TPR" evidence="3">
    <location>
        <begin position="244"/>
        <end position="277"/>
    </location>
</feature>
<protein>
    <submittedName>
        <fullName evidence="6">Helix-turn-helix domain-containing protein</fullName>
    </submittedName>
</protein>
<dbReference type="PANTHER" id="PTHR10098">
    <property type="entry name" value="RAPSYN-RELATED"/>
    <property type="match status" value="1"/>
</dbReference>
<dbReference type="PROSITE" id="PS50005">
    <property type="entry name" value="TPR"/>
    <property type="match status" value="1"/>
</dbReference>
<dbReference type="InterPro" id="IPR011990">
    <property type="entry name" value="TPR-like_helical_dom_sf"/>
</dbReference>
<dbReference type="Proteomes" id="UP000619238">
    <property type="component" value="Unassembled WGS sequence"/>
</dbReference>
<dbReference type="SMART" id="SM00028">
    <property type="entry name" value="TPR"/>
    <property type="match status" value="5"/>
</dbReference>
<evidence type="ECO:0000313" key="6">
    <source>
        <dbReference type="EMBL" id="MBC8755660.1"/>
    </source>
</evidence>
<keyword evidence="7" id="KW-1185">Reference proteome</keyword>
<evidence type="ECO:0000313" key="7">
    <source>
        <dbReference type="Proteomes" id="UP000619238"/>
    </source>
</evidence>
<dbReference type="Pfam" id="PF13424">
    <property type="entry name" value="TPR_12"/>
    <property type="match status" value="1"/>
</dbReference>
<dbReference type="InterPro" id="IPR018060">
    <property type="entry name" value="HTH_AraC"/>
</dbReference>
<evidence type="ECO:0000256" key="2">
    <source>
        <dbReference type="ARBA" id="ARBA00023163"/>
    </source>
</evidence>
<keyword evidence="4" id="KW-1133">Transmembrane helix</keyword>